<evidence type="ECO:0000256" key="1">
    <source>
        <dbReference type="ARBA" id="ARBA00005953"/>
    </source>
</evidence>
<dbReference type="AlphaFoldDB" id="V2WP99"/>
<feature type="domain" description="Thioesterase" evidence="3">
    <location>
        <begin position="34"/>
        <end position="111"/>
    </location>
</feature>
<accession>V2WP99</accession>
<dbReference type="InterPro" id="IPR029069">
    <property type="entry name" value="HotDog_dom_sf"/>
</dbReference>
<dbReference type="SUPFAM" id="SSF54637">
    <property type="entry name" value="Thioesterase/thiol ester dehydrase-isomerase"/>
    <property type="match status" value="1"/>
</dbReference>
<dbReference type="EMBL" id="AWSO01001548">
    <property type="protein sequence ID" value="ESK83412.1"/>
    <property type="molecule type" value="Genomic_DNA"/>
</dbReference>
<evidence type="ECO:0000256" key="2">
    <source>
        <dbReference type="ARBA" id="ARBA00022801"/>
    </source>
</evidence>
<sequence length="157" mass="17980">MSSDQRRLRTLRRADFPYFISYHTRWNDNDGHAHLSNSICYHLMDTIFTTWAMENFGIDPKTSPLIAVVVSSWCQIYGPLSFPEVLDVGLRVTKVEKRSFDYQIGIFKKGRDNPSIVGGTTQVVVDQETKKKPSEIDEELRAIFGKLQVEGMSGYKL</sequence>
<protein>
    <submittedName>
        <fullName evidence="4">Thioesterase family protein</fullName>
    </submittedName>
</protein>
<organism evidence="4 5">
    <name type="scientific">Moniliophthora roreri (strain MCA 2997)</name>
    <name type="common">Cocoa frosty pod rot fungus</name>
    <name type="synonym">Crinipellis roreri</name>
    <dbReference type="NCBI Taxonomy" id="1381753"/>
    <lineage>
        <taxon>Eukaryota</taxon>
        <taxon>Fungi</taxon>
        <taxon>Dikarya</taxon>
        <taxon>Basidiomycota</taxon>
        <taxon>Agaricomycotina</taxon>
        <taxon>Agaricomycetes</taxon>
        <taxon>Agaricomycetidae</taxon>
        <taxon>Agaricales</taxon>
        <taxon>Marasmiineae</taxon>
        <taxon>Marasmiaceae</taxon>
        <taxon>Moniliophthora</taxon>
    </lineage>
</organism>
<dbReference type="GO" id="GO:0047617">
    <property type="term" value="F:fatty acyl-CoA hydrolase activity"/>
    <property type="evidence" value="ECO:0007669"/>
    <property type="project" value="TreeGrafter"/>
</dbReference>
<dbReference type="HOGENOM" id="CLU_101141_0_1_1"/>
<comment type="caution">
    <text evidence="4">The sequence shown here is derived from an EMBL/GenBank/DDBJ whole genome shotgun (WGS) entry which is preliminary data.</text>
</comment>
<evidence type="ECO:0000259" key="3">
    <source>
        <dbReference type="Pfam" id="PF03061"/>
    </source>
</evidence>
<evidence type="ECO:0000313" key="4">
    <source>
        <dbReference type="EMBL" id="ESK83412.1"/>
    </source>
</evidence>
<dbReference type="STRING" id="1381753.V2WP99"/>
<dbReference type="OrthoDB" id="2420454at2759"/>
<dbReference type="PANTHER" id="PTHR31793">
    <property type="entry name" value="4-HYDROXYBENZOYL-COA THIOESTERASE FAMILY MEMBER"/>
    <property type="match status" value="1"/>
</dbReference>
<dbReference type="Gene3D" id="3.10.129.10">
    <property type="entry name" value="Hotdog Thioesterase"/>
    <property type="match status" value="1"/>
</dbReference>
<evidence type="ECO:0000313" key="5">
    <source>
        <dbReference type="Proteomes" id="UP000017559"/>
    </source>
</evidence>
<comment type="similarity">
    <text evidence="1">Belongs to the 4-hydroxybenzoyl-CoA thioesterase family.</text>
</comment>
<keyword evidence="2" id="KW-0378">Hydrolase</keyword>
<dbReference type="CDD" id="cd00586">
    <property type="entry name" value="4HBT"/>
    <property type="match status" value="1"/>
</dbReference>
<proteinExistence type="inferred from homology"/>
<gene>
    <name evidence="4" type="ORF">Moror_15615</name>
</gene>
<dbReference type="KEGG" id="mrr:Moror_15615"/>
<dbReference type="InterPro" id="IPR050563">
    <property type="entry name" value="4-hydroxybenzoyl-CoA_TE"/>
</dbReference>
<reference evidence="4 5" key="1">
    <citation type="journal article" date="2014" name="BMC Genomics">
        <title>Genome and secretome analysis of the hemibiotrophic fungal pathogen, Moniliophthora roreri, which causes frosty pod rot disease of cacao: mechanisms of the biotrophic and necrotrophic phases.</title>
        <authorList>
            <person name="Meinhardt L.W."/>
            <person name="Costa G.G.L."/>
            <person name="Thomazella D.P.T."/>
            <person name="Teixeira P.J.P.L."/>
            <person name="Carazzolle M.F."/>
            <person name="Schuster S.C."/>
            <person name="Carlson J.E."/>
            <person name="Guiltinan M.J."/>
            <person name="Mieczkowski P."/>
            <person name="Farmer A."/>
            <person name="Ramaraj T."/>
            <person name="Crozier J."/>
            <person name="Davis R.E."/>
            <person name="Shao J."/>
            <person name="Melnick R.L."/>
            <person name="Pereira G.A.G."/>
            <person name="Bailey B.A."/>
        </authorList>
    </citation>
    <scope>NUCLEOTIDE SEQUENCE [LARGE SCALE GENOMIC DNA]</scope>
    <source>
        <strain evidence="4 5">MCA 2997</strain>
    </source>
</reference>
<dbReference type="Pfam" id="PF03061">
    <property type="entry name" value="4HBT"/>
    <property type="match status" value="1"/>
</dbReference>
<dbReference type="Proteomes" id="UP000017559">
    <property type="component" value="Unassembled WGS sequence"/>
</dbReference>
<dbReference type="PANTHER" id="PTHR31793:SF27">
    <property type="entry name" value="NOVEL THIOESTERASE SUPERFAMILY DOMAIN AND SAPOSIN A-TYPE DOMAIN CONTAINING PROTEIN (0610012H03RIK)"/>
    <property type="match status" value="1"/>
</dbReference>
<dbReference type="InterPro" id="IPR006683">
    <property type="entry name" value="Thioestr_dom"/>
</dbReference>
<keyword evidence="5" id="KW-1185">Reference proteome</keyword>
<name>V2WP99_MONRO</name>